<gene>
    <name evidence="1" type="ORF">HPSA20_1513</name>
</gene>
<dbReference type="HOGENOM" id="CLU_3344521_0_0_7"/>
<dbReference type="Proteomes" id="UP000015920">
    <property type="component" value="Chromosome"/>
</dbReference>
<dbReference type="AlphaFoldDB" id="T1UBH0"/>
<evidence type="ECO:0000313" key="2">
    <source>
        <dbReference type="Proteomes" id="UP000015920"/>
    </source>
</evidence>
<sequence>MFEDFYSAFLLSSLFSAVSLGYSSMGFSFNLHYVYTF</sequence>
<accession>T1UBH0</accession>
<name>T1UBH0_HELPX</name>
<organism evidence="1 2">
    <name type="scientific">Helicobacter pylori SouthAfrica20</name>
    <dbReference type="NCBI Taxonomy" id="1352356"/>
    <lineage>
        <taxon>Bacteria</taxon>
        <taxon>Pseudomonadati</taxon>
        <taxon>Campylobacterota</taxon>
        <taxon>Epsilonproteobacteria</taxon>
        <taxon>Campylobacterales</taxon>
        <taxon>Helicobacteraceae</taxon>
        <taxon>Helicobacter</taxon>
    </lineage>
</organism>
<reference evidence="1 2" key="1">
    <citation type="journal article" date="2013" name="Genome Announc.">
        <title>Genome Sequences of Three hpAfrica2 Strains of Helicobacter pylori.</title>
        <authorList>
            <person name="Duncan S.S."/>
            <person name="Bertoli M.T."/>
            <person name="Kersulyte D."/>
            <person name="Valk P.L."/>
            <person name="Tamma S."/>
            <person name="Segal I."/>
            <person name="McClain M.S."/>
            <person name="Cover T.L."/>
            <person name="Berg D.E."/>
        </authorList>
    </citation>
    <scope>NUCLEOTIDE SEQUENCE [LARGE SCALE GENOMIC DNA]</scope>
    <source>
        <strain evidence="1">SouthAfrica20</strain>
    </source>
</reference>
<protein>
    <submittedName>
        <fullName evidence="1">Putative membrane protein</fullName>
    </submittedName>
</protein>
<dbReference type="KEGG" id="hpys:HPSA20_1513"/>
<evidence type="ECO:0000313" key="1">
    <source>
        <dbReference type="EMBL" id="AGT74721.1"/>
    </source>
</evidence>
<proteinExistence type="predicted"/>
<dbReference type="PATRIC" id="fig|1352356.3.peg.1475"/>
<dbReference type="EMBL" id="CP006691">
    <property type="protein sequence ID" value="AGT74721.1"/>
    <property type="molecule type" value="Genomic_DNA"/>
</dbReference>